<evidence type="ECO:0000313" key="2">
    <source>
        <dbReference type="EMBL" id="VVC97078.1"/>
    </source>
</evidence>
<dbReference type="PANTHER" id="PTHR21354:SF0">
    <property type="entry name" value="ZINC FINGER PROTEIN 511"/>
    <property type="match status" value="1"/>
</dbReference>
<organism evidence="2 3">
    <name type="scientific">Leptidea sinapis</name>
    <dbReference type="NCBI Taxonomy" id="189913"/>
    <lineage>
        <taxon>Eukaryota</taxon>
        <taxon>Metazoa</taxon>
        <taxon>Ecdysozoa</taxon>
        <taxon>Arthropoda</taxon>
        <taxon>Hexapoda</taxon>
        <taxon>Insecta</taxon>
        <taxon>Pterygota</taxon>
        <taxon>Neoptera</taxon>
        <taxon>Endopterygota</taxon>
        <taxon>Lepidoptera</taxon>
        <taxon>Glossata</taxon>
        <taxon>Ditrysia</taxon>
        <taxon>Papilionoidea</taxon>
        <taxon>Pieridae</taxon>
        <taxon>Dismorphiinae</taxon>
        <taxon>Leptidea</taxon>
    </lineage>
</organism>
<dbReference type="AlphaFoldDB" id="A0A5E4QJ08"/>
<feature type="domain" description="C2H2-type" evidence="1">
    <location>
        <begin position="115"/>
        <end position="138"/>
    </location>
</feature>
<dbReference type="SMART" id="SM00355">
    <property type="entry name" value="ZnF_C2H2"/>
    <property type="match status" value="3"/>
</dbReference>
<accession>A0A5E4QJ08</accession>
<dbReference type="PROSITE" id="PS00028">
    <property type="entry name" value="ZINC_FINGER_C2H2_1"/>
    <property type="match status" value="2"/>
</dbReference>
<evidence type="ECO:0000259" key="1">
    <source>
        <dbReference type="PROSITE" id="PS00028"/>
    </source>
</evidence>
<dbReference type="PANTHER" id="PTHR21354">
    <property type="entry name" value="ZINC FINGER PROTEIN 511"/>
    <property type="match status" value="1"/>
</dbReference>
<dbReference type="EMBL" id="FZQP02003001">
    <property type="protein sequence ID" value="VVC97078.1"/>
    <property type="molecule type" value="Genomic_DNA"/>
</dbReference>
<dbReference type="Proteomes" id="UP000324832">
    <property type="component" value="Unassembled WGS sequence"/>
</dbReference>
<dbReference type="InterPro" id="IPR013087">
    <property type="entry name" value="Znf_C2H2_type"/>
</dbReference>
<keyword evidence="3" id="KW-1185">Reference proteome</keyword>
<evidence type="ECO:0000313" key="3">
    <source>
        <dbReference type="Proteomes" id="UP000324832"/>
    </source>
</evidence>
<protein>
    <recommendedName>
        <fullName evidence="1">C2H2-type domain-containing protein</fullName>
    </recommendedName>
</protein>
<reference evidence="2 3" key="1">
    <citation type="submission" date="2017-07" db="EMBL/GenBank/DDBJ databases">
        <authorList>
            <person name="Talla V."/>
            <person name="Backstrom N."/>
        </authorList>
    </citation>
    <scope>NUCLEOTIDE SEQUENCE [LARGE SCALE GENOMIC DNA]</scope>
</reference>
<name>A0A5E4QJ08_9NEOP</name>
<sequence>MQNLFEKLIAAGVGKRKLNDPLFRKDEPPPKYGVFDLEEEHISNQTVISTCSIPGCSFTTDSVLDFENHYNSAHRYSCCQCKKVLPSPHLLDLHIQENHDSYFAVLATKRASYCCYIEACKEKFMTPDERLSHCVKLHKIPKDFRFDQKPKAKIKNQTNKMDVDNKKDQKPFQLKNSKQISFKNTGKKFPPNSNKETYVNIDQVMSELKDNLPE</sequence>
<feature type="domain" description="C2H2-type" evidence="1">
    <location>
        <begin position="78"/>
        <end position="99"/>
    </location>
</feature>
<gene>
    <name evidence="2" type="ORF">LSINAPIS_LOCUS8447</name>
</gene>
<proteinExistence type="predicted"/>
<dbReference type="InterPro" id="IPR039258">
    <property type="entry name" value="ZNF511"/>
</dbReference>